<keyword evidence="2" id="KW-0472">Membrane</keyword>
<dbReference type="InterPro" id="IPR007065">
    <property type="entry name" value="HPP"/>
</dbReference>
<evidence type="ECO:0000313" key="4">
    <source>
        <dbReference type="EMBL" id="TWG86273.1"/>
    </source>
</evidence>
<feature type="domain" description="CBS" evidence="3">
    <location>
        <begin position="258"/>
        <end position="316"/>
    </location>
</feature>
<comment type="caution">
    <text evidence="4">The sequence shown here is derived from an EMBL/GenBank/DDBJ whole genome shotgun (WGS) entry which is preliminary data.</text>
</comment>
<evidence type="ECO:0000259" key="3">
    <source>
        <dbReference type="PROSITE" id="PS51371"/>
    </source>
</evidence>
<dbReference type="Proteomes" id="UP000318141">
    <property type="component" value="Unassembled WGS sequence"/>
</dbReference>
<keyword evidence="2" id="KW-1133">Transmembrane helix</keyword>
<keyword evidence="5" id="KW-1185">Reference proteome</keyword>
<accession>A0A562BN51</accession>
<dbReference type="SUPFAM" id="SSF54631">
    <property type="entry name" value="CBS-domain pair"/>
    <property type="match status" value="1"/>
</dbReference>
<gene>
    <name evidence="4" type="ORF">L602_002100000620</name>
</gene>
<reference evidence="4 5" key="1">
    <citation type="submission" date="2019-07" db="EMBL/GenBank/DDBJ databases">
        <title>Genome sequencing of lignin-degrading bacterial isolates.</title>
        <authorList>
            <person name="Gladden J."/>
        </authorList>
    </citation>
    <scope>NUCLEOTIDE SEQUENCE [LARGE SCALE GENOMIC DNA]</scope>
    <source>
        <strain evidence="4 5">J11</strain>
    </source>
</reference>
<feature type="transmembrane region" description="Helical" evidence="2">
    <location>
        <begin position="116"/>
        <end position="133"/>
    </location>
</feature>
<dbReference type="InterPro" id="IPR058581">
    <property type="entry name" value="TM_HPP"/>
</dbReference>
<feature type="transmembrane region" description="Helical" evidence="2">
    <location>
        <begin position="93"/>
        <end position="110"/>
    </location>
</feature>
<dbReference type="SMART" id="SM00116">
    <property type="entry name" value="CBS"/>
    <property type="match status" value="2"/>
</dbReference>
<dbReference type="Gene3D" id="3.10.580.10">
    <property type="entry name" value="CBS-domain"/>
    <property type="match status" value="1"/>
</dbReference>
<evidence type="ECO:0000256" key="1">
    <source>
        <dbReference type="PROSITE-ProRule" id="PRU00703"/>
    </source>
</evidence>
<feature type="transmembrane region" description="Helical" evidence="2">
    <location>
        <begin position="165"/>
        <end position="182"/>
    </location>
</feature>
<name>A0A562BN51_9BURK</name>
<organism evidence="4 5">
    <name type="scientific">Cupriavidus gilardii J11</name>
    <dbReference type="NCBI Taxonomy" id="936133"/>
    <lineage>
        <taxon>Bacteria</taxon>
        <taxon>Pseudomonadati</taxon>
        <taxon>Pseudomonadota</taxon>
        <taxon>Betaproteobacteria</taxon>
        <taxon>Burkholderiales</taxon>
        <taxon>Burkholderiaceae</taxon>
        <taxon>Cupriavidus</taxon>
    </lineage>
</organism>
<dbReference type="Pfam" id="PF00571">
    <property type="entry name" value="CBS"/>
    <property type="match status" value="2"/>
</dbReference>
<evidence type="ECO:0000313" key="5">
    <source>
        <dbReference type="Proteomes" id="UP000318141"/>
    </source>
</evidence>
<keyword evidence="1" id="KW-0129">CBS domain</keyword>
<feature type="transmembrane region" description="Helical" evidence="2">
    <location>
        <begin position="63"/>
        <end position="81"/>
    </location>
</feature>
<evidence type="ECO:0000256" key="2">
    <source>
        <dbReference type="SAM" id="Phobius"/>
    </source>
</evidence>
<dbReference type="CDD" id="cd04600">
    <property type="entry name" value="CBS_pair_HPP_assoc"/>
    <property type="match status" value="1"/>
</dbReference>
<dbReference type="EMBL" id="VLJN01000014">
    <property type="protein sequence ID" value="TWG86273.1"/>
    <property type="molecule type" value="Genomic_DNA"/>
</dbReference>
<feature type="domain" description="CBS" evidence="3">
    <location>
        <begin position="325"/>
        <end position="381"/>
    </location>
</feature>
<proteinExistence type="predicted"/>
<dbReference type="Pfam" id="PF04982">
    <property type="entry name" value="TM_HPP"/>
    <property type="match status" value="1"/>
</dbReference>
<sequence length="385" mass="41286">MSTTPPSPPATLTGQPARWRDWLAAFVPMPVAASSRERLKSCLGAFLALGCTEWISRHLLGGFNPWFIAPMGASAVLLFAVPSSPLAQPWSVIGGNLLAALIGVACARWIPDPGVAAALAVALSIGLMFRLHCLHPPAGAIAITAVFGGPAVTKLGFGFVVMPVAVNSMLMLLLALAFNNLVGRRYPHRHHAPAASHGTSDPPPSERVGFTRADLDAVLAARGEYLDIERDDLEEILVAAGQRAYRRHFGDVRCGEIMSRDMVTVRADQRVSDAWALLRRHRLQALPVVSPRQRQLVGMVSMTDLLIGDPGRGEQRRDGIVRDVMLTEVPSASIDQPIVELAGAMSDGGWHLMPVVDDHKRLIGLITQSDLLAALLKPGTQAAVH</sequence>
<dbReference type="PANTHER" id="PTHR33741">
    <property type="entry name" value="TRANSMEMBRANE PROTEIN DDB_G0269096-RELATED"/>
    <property type="match status" value="1"/>
</dbReference>
<dbReference type="PROSITE" id="PS51371">
    <property type="entry name" value="CBS"/>
    <property type="match status" value="2"/>
</dbReference>
<dbReference type="AlphaFoldDB" id="A0A562BN51"/>
<protein>
    <submittedName>
        <fullName evidence="4">CBS domain-containing membrane protein</fullName>
    </submittedName>
</protein>
<dbReference type="PANTHER" id="PTHR33741:SF5">
    <property type="entry name" value="TRANSMEMBRANE PROTEIN DDB_G0269096-RELATED"/>
    <property type="match status" value="1"/>
</dbReference>
<dbReference type="InterPro" id="IPR000644">
    <property type="entry name" value="CBS_dom"/>
</dbReference>
<dbReference type="InterPro" id="IPR046342">
    <property type="entry name" value="CBS_dom_sf"/>
</dbReference>
<keyword evidence="2" id="KW-0812">Transmembrane</keyword>